<dbReference type="InterPro" id="IPR000215">
    <property type="entry name" value="Serpin_fam"/>
</dbReference>
<dbReference type="Pfam" id="PF00079">
    <property type="entry name" value="Serpin"/>
    <property type="match status" value="1"/>
</dbReference>
<sequence>MLKSRLLILFICLQVYISTQITTVAGQSVVSPIPDSNTVFVAPKNGFKNQTTADLVAFSALNFAHNVGLLLNEDMHLGQTTIFSPVSIMSSMVLLMLGSKGRSFEDLRHIFSLDTPPLSDNFNAFHAEFGAMLQEMQDNAITLQSRNRDNWRNTNVAYSIRNKPKVKVENGTNALNLIKIVNGLFVKNGYELNPTYRDVINAIYKCDVMPLDFKLPFARDYINDWVYKNTFGKISGILTDQIPADTNAIITSALYFKGFWDNPFLQGATVIDNFYPDGVLNEPIKVQMMATAGPYPYYYSPEDDCRIIGLPYVHNYTSMYVIQPLNSSRTSLRRLLKTLSAEKIEDMIAKMVYQNAIFALPKMHFTQNINMKKIFRALGIANVFPSAVRNDFPPANTHISDLAQRTWPRVKHNIIFPTEANANLFQKSPATPAELLKFWSFNRNVSENLLSDLFVGDIVHKVDFVVDENGTEGAAATATYLKRSGGNVLFRADTPFLLLVRHDPTKLPLFYGIINLPAPSFI</sequence>
<dbReference type="InterPro" id="IPR036186">
    <property type="entry name" value="Serpin_sf"/>
</dbReference>
<dbReference type="GO" id="GO:0005615">
    <property type="term" value="C:extracellular space"/>
    <property type="evidence" value="ECO:0007669"/>
    <property type="project" value="InterPro"/>
</dbReference>
<feature type="signal peptide" evidence="4">
    <location>
        <begin position="1"/>
        <end position="26"/>
    </location>
</feature>
<dbReference type="PANTHER" id="PTHR11461:SF342">
    <property type="entry name" value="SERINE PROTEASE INHIBITOR 28DC"/>
    <property type="match status" value="1"/>
</dbReference>
<evidence type="ECO:0000256" key="3">
    <source>
        <dbReference type="RuleBase" id="RU000411"/>
    </source>
</evidence>
<keyword evidence="1" id="KW-0646">Protease inhibitor</keyword>
<evidence type="ECO:0000256" key="1">
    <source>
        <dbReference type="ARBA" id="ARBA00022690"/>
    </source>
</evidence>
<dbReference type="Gene3D" id="3.30.497.10">
    <property type="entry name" value="Antithrombin, subunit I, domain 2"/>
    <property type="match status" value="2"/>
</dbReference>
<accession>W8B7E8</accession>
<feature type="domain" description="Serpin" evidence="5">
    <location>
        <begin position="65"/>
        <end position="517"/>
    </location>
</feature>
<keyword evidence="2" id="KW-0722">Serine protease inhibitor</keyword>
<dbReference type="AlphaFoldDB" id="W8B7E8"/>
<dbReference type="MEROPS" id="I04.067"/>
<dbReference type="InterPro" id="IPR042178">
    <property type="entry name" value="Serpin_sf_1"/>
</dbReference>
<dbReference type="InterPro" id="IPR023796">
    <property type="entry name" value="Serpin_dom"/>
</dbReference>
<dbReference type="GO" id="GO:0045861">
    <property type="term" value="P:negative regulation of proteolysis"/>
    <property type="evidence" value="ECO:0007669"/>
    <property type="project" value="UniProtKB-ARBA"/>
</dbReference>
<feature type="chain" id="PRO_5004907949" evidence="4">
    <location>
        <begin position="27"/>
        <end position="522"/>
    </location>
</feature>
<organism evidence="6">
    <name type="scientific">Ceratitis capitata</name>
    <name type="common">Mediterranean fruit fly</name>
    <name type="synonym">Tephritis capitata</name>
    <dbReference type="NCBI Taxonomy" id="7213"/>
    <lineage>
        <taxon>Eukaryota</taxon>
        <taxon>Metazoa</taxon>
        <taxon>Ecdysozoa</taxon>
        <taxon>Arthropoda</taxon>
        <taxon>Hexapoda</taxon>
        <taxon>Insecta</taxon>
        <taxon>Pterygota</taxon>
        <taxon>Neoptera</taxon>
        <taxon>Endopterygota</taxon>
        <taxon>Diptera</taxon>
        <taxon>Brachycera</taxon>
        <taxon>Muscomorpha</taxon>
        <taxon>Tephritoidea</taxon>
        <taxon>Tephritidae</taxon>
        <taxon>Ceratitis</taxon>
        <taxon>Ceratitis</taxon>
    </lineage>
</organism>
<dbReference type="InterPro" id="IPR042185">
    <property type="entry name" value="Serpin_sf_2"/>
</dbReference>
<dbReference type="EMBL" id="GAMC01012043">
    <property type="protein sequence ID" value="JAB94512.1"/>
    <property type="molecule type" value="mRNA"/>
</dbReference>
<evidence type="ECO:0000256" key="4">
    <source>
        <dbReference type="SAM" id="SignalP"/>
    </source>
</evidence>
<dbReference type="PANTHER" id="PTHR11461">
    <property type="entry name" value="SERINE PROTEASE INHIBITOR, SERPIN"/>
    <property type="match status" value="1"/>
</dbReference>
<evidence type="ECO:0000259" key="5">
    <source>
        <dbReference type="SMART" id="SM00093"/>
    </source>
</evidence>
<dbReference type="SMART" id="SM00093">
    <property type="entry name" value="SERPIN"/>
    <property type="match status" value="1"/>
</dbReference>
<evidence type="ECO:0000256" key="2">
    <source>
        <dbReference type="ARBA" id="ARBA00022900"/>
    </source>
</evidence>
<dbReference type="CDD" id="cd19597">
    <property type="entry name" value="serpin28D-like_insects"/>
    <property type="match status" value="1"/>
</dbReference>
<dbReference type="Gene3D" id="2.30.39.10">
    <property type="entry name" value="Alpha-1-antitrypsin, domain 1"/>
    <property type="match status" value="2"/>
</dbReference>
<name>W8B7E8_CERCA</name>
<dbReference type="FunFam" id="2.30.39.10:FF:000035">
    <property type="entry name" value="Serine protease inhibitor (serpin) 16"/>
    <property type="match status" value="1"/>
</dbReference>
<dbReference type="OrthoDB" id="9518664at2759"/>
<keyword evidence="4" id="KW-0732">Signal</keyword>
<dbReference type="GO" id="GO:0004867">
    <property type="term" value="F:serine-type endopeptidase inhibitor activity"/>
    <property type="evidence" value="ECO:0007669"/>
    <property type="project" value="UniProtKB-KW"/>
</dbReference>
<evidence type="ECO:0000313" key="6">
    <source>
        <dbReference type="EMBL" id="JAB94512.1"/>
    </source>
</evidence>
<protein>
    <submittedName>
        <fullName evidence="6">Leukocyte elastase inhibitor</fullName>
    </submittedName>
</protein>
<proteinExistence type="evidence at transcript level"/>
<comment type="similarity">
    <text evidence="3">Belongs to the serpin family.</text>
</comment>
<gene>
    <name evidence="6" type="primary">ILEU</name>
</gene>
<dbReference type="SUPFAM" id="SSF56574">
    <property type="entry name" value="Serpins"/>
    <property type="match status" value="1"/>
</dbReference>
<reference evidence="6" key="1">
    <citation type="submission" date="2013-07" db="EMBL/GenBank/DDBJ databases">
        <authorList>
            <person name="Geib S."/>
        </authorList>
    </citation>
    <scope>NUCLEOTIDE SEQUENCE</scope>
</reference>
<reference evidence="6" key="2">
    <citation type="journal article" date="2014" name="BMC Genomics">
        <title>A genomic perspective to assessing quality of mass-reared SIT flies used in Mediterranean fruit fly (Ceratitis capitata) eradication in California.</title>
        <authorList>
            <person name="Calla B."/>
            <person name="Hall B."/>
            <person name="Hou S."/>
            <person name="Geib S.M."/>
        </authorList>
    </citation>
    <scope>NUCLEOTIDE SEQUENCE</scope>
</reference>